<proteinExistence type="predicted"/>
<organism evidence="1 2">
    <name type="scientific">Hyalomma asiaticum</name>
    <name type="common">Tick</name>
    <dbReference type="NCBI Taxonomy" id="266040"/>
    <lineage>
        <taxon>Eukaryota</taxon>
        <taxon>Metazoa</taxon>
        <taxon>Ecdysozoa</taxon>
        <taxon>Arthropoda</taxon>
        <taxon>Chelicerata</taxon>
        <taxon>Arachnida</taxon>
        <taxon>Acari</taxon>
        <taxon>Parasitiformes</taxon>
        <taxon>Ixodida</taxon>
        <taxon>Ixodoidea</taxon>
        <taxon>Ixodidae</taxon>
        <taxon>Hyalomminae</taxon>
        <taxon>Hyalomma</taxon>
    </lineage>
</organism>
<evidence type="ECO:0000313" key="2">
    <source>
        <dbReference type="Proteomes" id="UP000821845"/>
    </source>
</evidence>
<name>A0ACB7SU66_HYAAI</name>
<evidence type="ECO:0000313" key="1">
    <source>
        <dbReference type="EMBL" id="KAH6937526.1"/>
    </source>
</evidence>
<dbReference type="Proteomes" id="UP000821845">
    <property type="component" value="Chromosome 2"/>
</dbReference>
<dbReference type="EMBL" id="CM023482">
    <property type="protein sequence ID" value="KAH6937526.1"/>
    <property type="molecule type" value="Genomic_DNA"/>
</dbReference>
<keyword evidence="2" id="KW-1185">Reference proteome</keyword>
<accession>A0ACB7SU66</accession>
<protein>
    <submittedName>
        <fullName evidence="1">Uncharacterized protein</fullName>
    </submittedName>
</protein>
<reference evidence="1" key="1">
    <citation type="submission" date="2020-05" db="EMBL/GenBank/DDBJ databases">
        <title>Large-scale comparative analyses of tick genomes elucidate their genetic diversity and vector capacities.</title>
        <authorList>
            <person name="Jia N."/>
            <person name="Wang J."/>
            <person name="Shi W."/>
            <person name="Du L."/>
            <person name="Sun Y."/>
            <person name="Zhan W."/>
            <person name="Jiang J."/>
            <person name="Wang Q."/>
            <person name="Zhang B."/>
            <person name="Ji P."/>
            <person name="Sakyi L.B."/>
            <person name="Cui X."/>
            <person name="Yuan T."/>
            <person name="Jiang B."/>
            <person name="Yang W."/>
            <person name="Lam T.T.-Y."/>
            <person name="Chang Q."/>
            <person name="Ding S."/>
            <person name="Wang X."/>
            <person name="Zhu J."/>
            <person name="Ruan X."/>
            <person name="Zhao L."/>
            <person name="Wei J."/>
            <person name="Que T."/>
            <person name="Du C."/>
            <person name="Cheng J."/>
            <person name="Dai P."/>
            <person name="Han X."/>
            <person name="Huang E."/>
            <person name="Gao Y."/>
            <person name="Liu J."/>
            <person name="Shao H."/>
            <person name="Ye R."/>
            <person name="Li L."/>
            <person name="Wei W."/>
            <person name="Wang X."/>
            <person name="Wang C."/>
            <person name="Yang T."/>
            <person name="Huo Q."/>
            <person name="Li W."/>
            <person name="Guo W."/>
            <person name="Chen H."/>
            <person name="Zhou L."/>
            <person name="Ni X."/>
            <person name="Tian J."/>
            <person name="Zhou Y."/>
            <person name="Sheng Y."/>
            <person name="Liu T."/>
            <person name="Pan Y."/>
            <person name="Xia L."/>
            <person name="Li J."/>
            <person name="Zhao F."/>
            <person name="Cao W."/>
        </authorList>
    </citation>
    <scope>NUCLEOTIDE SEQUENCE</scope>
    <source>
        <strain evidence="1">Hyas-2018</strain>
    </source>
</reference>
<gene>
    <name evidence="1" type="ORF">HPB50_001326</name>
</gene>
<sequence>MPSKASQNQVDSSPAAACSAVGPFLTNDAASAYASKISLNKKPFLEFLRTFEWKEPADDPDQQFLDIGCGTGDVTREHILPRLVPVI</sequence>
<comment type="caution">
    <text evidence="1">The sequence shown here is derived from an EMBL/GenBank/DDBJ whole genome shotgun (WGS) entry which is preliminary data.</text>
</comment>